<evidence type="ECO:0000313" key="3">
    <source>
        <dbReference type="Proteomes" id="UP000053097"/>
    </source>
</evidence>
<reference evidence="2 3" key="1">
    <citation type="journal article" date="2014" name="Curr. Biol.">
        <title>The genome of the clonal raider ant Cerapachys biroi.</title>
        <authorList>
            <person name="Oxley P.R."/>
            <person name="Ji L."/>
            <person name="Fetter-Pruneda I."/>
            <person name="McKenzie S.K."/>
            <person name="Li C."/>
            <person name="Hu H."/>
            <person name="Zhang G."/>
            <person name="Kronauer D.J."/>
        </authorList>
    </citation>
    <scope>NUCLEOTIDE SEQUENCE [LARGE SCALE GENOMIC DNA]</scope>
</reference>
<dbReference type="EMBL" id="KK107609">
    <property type="protein sequence ID" value="EZA48507.1"/>
    <property type="molecule type" value="Genomic_DNA"/>
</dbReference>
<protein>
    <submittedName>
        <fullName evidence="2">Uncharacterized protein</fullName>
    </submittedName>
</protein>
<feature type="non-terminal residue" evidence="2">
    <location>
        <position position="125"/>
    </location>
</feature>
<gene>
    <name evidence="2" type="ORF">X777_13002</name>
</gene>
<sequence>EVTGCRPLWVAGGRETRARRGETVKEETLKKRETWKGSAGGGVSVSVRSGQEKRPAPLSRSFGLFALEKKEIQMDDRKWWTVSDKGSRRNGTRRGRSAAVAGPEEWTSLFSRLWWKRFSRIAVNR</sequence>
<name>A0A026VXK9_OOCBI</name>
<feature type="region of interest" description="Disordered" evidence="1">
    <location>
        <begin position="13"/>
        <end position="56"/>
    </location>
</feature>
<organism evidence="2 3">
    <name type="scientific">Ooceraea biroi</name>
    <name type="common">Clonal raider ant</name>
    <name type="synonym">Cerapachys biroi</name>
    <dbReference type="NCBI Taxonomy" id="2015173"/>
    <lineage>
        <taxon>Eukaryota</taxon>
        <taxon>Metazoa</taxon>
        <taxon>Ecdysozoa</taxon>
        <taxon>Arthropoda</taxon>
        <taxon>Hexapoda</taxon>
        <taxon>Insecta</taxon>
        <taxon>Pterygota</taxon>
        <taxon>Neoptera</taxon>
        <taxon>Endopterygota</taxon>
        <taxon>Hymenoptera</taxon>
        <taxon>Apocrita</taxon>
        <taxon>Aculeata</taxon>
        <taxon>Formicoidea</taxon>
        <taxon>Formicidae</taxon>
        <taxon>Dorylinae</taxon>
        <taxon>Ooceraea</taxon>
    </lineage>
</organism>
<proteinExistence type="predicted"/>
<dbReference type="Proteomes" id="UP000053097">
    <property type="component" value="Unassembled WGS sequence"/>
</dbReference>
<evidence type="ECO:0000313" key="2">
    <source>
        <dbReference type="EMBL" id="EZA48507.1"/>
    </source>
</evidence>
<feature type="non-terminal residue" evidence="2">
    <location>
        <position position="1"/>
    </location>
</feature>
<dbReference type="AlphaFoldDB" id="A0A026VXK9"/>
<accession>A0A026VXK9</accession>
<evidence type="ECO:0000256" key="1">
    <source>
        <dbReference type="SAM" id="MobiDB-lite"/>
    </source>
</evidence>
<keyword evidence="3" id="KW-1185">Reference proteome</keyword>
<feature type="compositionally biased region" description="Basic and acidic residues" evidence="1">
    <location>
        <begin position="14"/>
        <end position="35"/>
    </location>
</feature>